<keyword evidence="1" id="KW-0808">Transferase</keyword>
<organism evidence="4 5">
    <name type="scientific">Allokutzneria multivorans</name>
    <dbReference type="NCBI Taxonomy" id="1142134"/>
    <lineage>
        <taxon>Bacteria</taxon>
        <taxon>Bacillati</taxon>
        <taxon>Actinomycetota</taxon>
        <taxon>Actinomycetes</taxon>
        <taxon>Pseudonocardiales</taxon>
        <taxon>Pseudonocardiaceae</taxon>
        <taxon>Allokutzneria</taxon>
    </lineage>
</organism>
<dbReference type="SUPFAM" id="SSF55729">
    <property type="entry name" value="Acyl-CoA N-acyltransferases (Nat)"/>
    <property type="match status" value="1"/>
</dbReference>
<accession>A0ABP7R6B3</accession>
<protein>
    <submittedName>
        <fullName evidence="4">GNAT family N-acetyltransferase</fullName>
    </submittedName>
</protein>
<evidence type="ECO:0000259" key="3">
    <source>
        <dbReference type="PROSITE" id="PS51186"/>
    </source>
</evidence>
<sequence>MEDVVQSHYERLAALDPLFPVTTPPSDTTRIDVPGAVGFFGAEHSSPEVALWAATHRNVLRARLRTGAPEELGALLDEWDKHLAASYVAGDRDSAAIVNWPSRDSLAVRELVFHGFAPASVIAVRPAGRPIPAASVAHEIRPATEADLPVLIELSVLLHSHDARYGLVTERPNAREVLAGETREAVAEGLVLVAERDGSVVGFVEADTGERADWAQGMVTATPTAYLNKLFVLPEARSGGIASALVAEVHTRIDAAGAPVTLMEHILANEFSTPFWYRQGYRPLWTVWQRRPVIR</sequence>
<dbReference type="RefSeq" id="WP_344871355.1">
    <property type="nucleotide sequence ID" value="NZ_BAABAL010000005.1"/>
</dbReference>
<gene>
    <name evidence="4" type="ORF">GCM10022247_10290</name>
</gene>
<reference evidence="5" key="1">
    <citation type="journal article" date="2019" name="Int. J. Syst. Evol. Microbiol.">
        <title>The Global Catalogue of Microorganisms (GCM) 10K type strain sequencing project: providing services to taxonomists for standard genome sequencing and annotation.</title>
        <authorList>
            <consortium name="The Broad Institute Genomics Platform"/>
            <consortium name="The Broad Institute Genome Sequencing Center for Infectious Disease"/>
            <person name="Wu L."/>
            <person name="Ma J."/>
        </authorList>
    </citation>
    <scope>NUCLEOTIDE SEQUENCE [LARGE SCALE GENOMIC DNA]</scope>
    <source>
        <strain evidence="5">JCM 17342</strain>
    </source>
</reference>
<dbReference type="Proteomes" id="UP001501747">
    <property type="component" value="Unassembled WGS sequence"/>
</dbReference>
<dbReference type="PANTHER" id="PTHR43877">
    <property type="entry name" value="AMINOALKYLPHOSPHONATE N-ACETYLTRANSFERASE-RELATED-RELATED"/>
    <property type="match status" value="1"/>
</dbReference>
<dbReference type="InterPro" id="IPR016181">
    <property type="entry name" value="Acyl_CoA_acyltransferase"/>
</dbReference>
<dbReference type="Gene3D" id="3.40.630.30">
    <property type="match status" value="1"/>
</dbReference>
<dbReference type="PROSITE" id="PS51186">
    <property type="entry name" value="GNAT"/>
    <property type="match status" value="1"/>
</dbReference>
<evidence type="ECO:0000313" key="5">
    <source>
        <dbReference type="Proteomes" id="UP001501747"/>
    </source>
</evidence>
<dbReference type="EMBL" id="BAABAL010000005">
    <property type="protein sequence ID" value="GAA3992982.1"/>
    <property type="molecule type" value="Genomic_DNA"/>
</dbReference>
<proteinExistence type="predicted"/>
<evidence type="ECO:0000256" key="2">
    <source>
        <dbReference type="ARBA" id="ARBA00023315"/>
    </source>
</evidence>
<name>A0ABP7R6B3_9PSEU</name>
<evidence type="ECO:0000313" key="4">
    <source>
        <dbReference type="EMBL" id="GAA3992982.1"/>
    </source>
</evidence>
<keyword evidence="2" id="KW-0012">Acyltransferase</keyword>
<keyword evidence="5" id="KW-1185">Reference proteome</keyword>
<dbReference type="InterPro" id="IPR050832">
    <property type="entry name" value="Bact_Acetyltransf"/>
</dbReference>
<dbReference type="CDD" id="cd04301">
    <property type="entry name" value="NAT_SF"/>
    <property type="match status" value="1"/>
</dbReference>
<comment type="caution">
    <text evidence="4">The sequence shown here is derived from an EMBL/GenBank/DDBJ whole genome shotgun (WGS) entry which is preliminary data.</text>
</comment>
<evidence type="ECO:0000256" key="1">
    <source>
        <dbReference type="ARBA" id="ARBA00022679"/>
    </source>
</evidence>
<dbReference type="InterPro" id="IPR000182">
    <property type="entry name" value="GNAT_dom"/>
</dbReference>
<dbReference type="Pfam" id="PF00583">
    <property type="entry name" value="Acetyltransf_1"/>
    <property type="match status" value="1"/>
</dbReference>
<feature type="domain" description="N-acetyltransferase" evidence="3">
    <location>
        <begin position="138"/>
        <end position="295"/>
    </location>
</feature>